<dbReference type="RefSeq" id="WP_357787802.1">
    <property type="nucleotide sequence ID" value="NZ_JBFAKC010000015.1"/>
</dbReference>
<dbReference type="EMBL" id="JBFAKC010000015">
    <property type="protein sequence ID" value="MEV0711441.1"/>
    <property type="molecule type" value="Genomic_DNA"/>
</dbReference>
<reference evidence="1 2" key="1">
    <citation type="submission" date="2024-06" db="EMBL/GenBank/DDBJ databases">
        <title>The Natural Products Discovery Center: Release of the First 8490 Sequenced Strains for Exploring Actinobacteria Biosynthetic Diversity.</title>
        <authorList>
            <person name="Kalkreuter E."/>
            <person name="Kautsar S.A."/>
            <person name="Yang D."/>
            <person name="Bader C.D."/>
            <person name="Teijaro C.N."/>
            <person name="Fluegel L."/>
            <person name="Davis C.M."/>
            <person name="Simpson J.R."/>
            <person name="Lauterbach L."/>
            <person name="Steele A.D."/>
            <person name="Gui C."/>
            <person name="Meng S."/>
            <person name="Li G."/>
            <person name="Viehrig K."/>
            <person name="Ye F."/>
            <person name="Su P."/>
            <person name="Kiefer A.F."/>
            <person name="Nichols A."/>
            <person name="Cepeda A.J."/>
            <person name="Yan W."/>
            <person name="Fan B."/>
            <person name="Jiang Y."/>
            <person name="Adhikari A."/>
            <person name="Zheng C.-J."/>
            <person name="Schuster L."/>
            <person name="Cowan T.M."/>
            <person name="Smanski M.J."/>
            <person name="Chevrette M.G."/>
            <person name="De Carvalho L.P.S."/>
            <person name="Shen B."/>
        </authorList>
    </citation>
    <scope>NUCLEOTIDE SEQUENCE [LARGE SCALE GENOMIC DNA]</scope>
    <source>
        <strain evidence="1 2">NPDC050403</strain>
    </source>
</reference>
<evidence type="ECO:0000313" key="1">
    <source>
        <dbReference type="EMBL" id="MEV0711441.1"/>
    </source>
</evidence>
<gene>
    <name evidence="1" type="ORF">AB0I48_28130</name>
</gene>
<sequence length="370" mass="41285">MQSELPTLDVLWGRTLVVQVVQDPEGSGQLGELVGGRVTFDMGLAENWFTLVRYVDGTAVLFGQGRDDHYAPPAEPQDLLAGAPPWVPIADLTPLMLDEVIDFVRWWDGTAWRHAAQLELLRVEYETAVALYPLLELRQLVGLFAESLHGVTRAEIAALFAAAETRSVTRELVSVLEPELCDPVYEFLARGGVVTGSAPVAEELPVAGSGPRWRRRLSPVDHRRQLVAAMVEAPEKPRPVPPESPELVDMVARIRVLYEEYGHIDFAFRVGRGIGVGVPRNARKIPTGLRRLRDTEAGEHGRWLFIRFAVDGTEVRVERAYDHWPDWFPRSPYDNDPDRGDLVEELANRGVDAQPTWAALAADEFAYVTV</sequence>
<accession>A0ABV3G188</accession>
<comment type="caution">
    <text evidence="1">The sequence shown here is derived from an EMBL/GenBank/DDBJ whole genome shotgun (WGS) entry which is preliminary data.</text>
</comment>
<keyword evidence="2" id="KW-1185">Reference proteome</keyword>
<proteinExistence type="predicted"/>
<organism evidence="1 2">
    <name type="scientific">Nocardia aurea</name>
    <dbReference type="NCBI Taxonomy" id="2144174"/>
    <lineage>
        <taxon>Bacteria</taxon>
        <taxon>Bacillati</taxon>
        <taxon>Actinomycetota</taxon>
        <taxon>Actinomycetes</taxon>
        <taxon>Mycobacteriales</taxon>
        <taxon>Nocardiaceae</taxon>
        <taxon>Nocardia</taxon>
    </lineage>
</organism>
<name>A0ABV3G188_9NOCA</name>
<evidence type="ECO:0000313" key="2">
    <source>
        <dbReference type="Proteomes" id="UP001551695"/>
    </source>
</evidence>
<protein>
    <submittedName>
        <fullName evidence="1">Uncharacterized protein</fullName>
    </submittedName>
</protein>
<dbReference type="Proteomes" id="UP001551695">
    <property type="component" value="Unassembled WGS sequence"/>
</dbReference>